<dbReference type="GO" id="GO:0005743">
    <property type="term" value="C:mitochondrial inner membrane"/>
    <property type="evidence" value="ECO:0007669"/>
    <property type="project" value="UniProtKB-SubCell"/>
</dbReference>
<keyword evidence="5" id="KW-1133">Transmembrane helix</keyword>
<dbReference type="InterPro" id="IPR039297">
    <property type="entry name" value="COX7a"/>
</dbReference>
<sequence>MVLSSLVNRPNRVYEKQRLVQLSKESITYALPRSRLYVRSYHALFAVGMCGCVYSAYHLIKGKSS</sequence>
<keyword evidence="2" id="KW-0999">Mitochondrion inner membrane</keyword>
<comment type="caution">
    <text evidence="6">The sequence shown here is derived from an EMBL/GenBank/DDBJ whole genome shotgun (WGS) entry which is preliminary data.</text>
</comment>
<evidence type="ECO:0000313" key="7">
    <source>
        <dbReference type="Proteomes" id="UP000309038"/>
    </source>
</evidence>
<reference evidence="6 7" key="1">
    <citation type="submission" date="2019-02" db="EMBL/GenBank/DDBJ databases">
        <title>Genome sequencing of the rare red list fungi Phlebia centrifuga.</title>
        <authorList>
            <person name="Buettner E."/>
            <person name="Kellner H."/>
        </authorList>
    </citation>
    <scope>NUCLEOTIDE SEQUENCE [LARGE SCALE GENOMIC DNA]</scope>
    <source>
        <strain evidence="6 7">DSM 108282</strain>
    </source>
</reference>
<accession>A0A4S4KCT4</accession>
<keyword evidence="3" id="KW-0496">Mitochondrion</keyword>
<feature type="transmembrane region" description="Helical" evidence="5">
    <location>
        <begin position="41"/>
        <end position="60"/>
    </location>
</feature>
<evidence type="ECO:0000256" key="3">
    <source>
        <dbReference type="ARBA" id="ARBA00023128"/>
    </source>
</evidence>
<comment type="subcellular location">
    <subcellularLocation>
        <location evidence="1">Mitochondrion inner membrane</location>
    </subcellularLocation>
</comment>
<dbReference type="EMBL" id="SGPJ01000281">
    <property type="protein sequence ID" value="THG95874.1"/>
    <property type="molecule type" value="Genomic_DNA"/>
</dbReference>
<proteinExistence type="predicted"/>
<gene>
    <name evidence="6" type="ORF">EW026_g5855</name>
</gene>
<organism evidence="6 7">
    <name type="scientific">Hermanssonia centrifuga</name>
    <dbReference type="NCBI Taxonomy" id="98765"/>
    <lineage>
        <taxon>Eukaryota</taxon>
        <taxon>Fungi</taxon>
        <taxon>Dikarya</taxon>
        <taxon>Basidiomycota</taxon>
        <taxon>Agaricomycotina</taxon>
        <taxon>Agaricomycetes</taxon>
        <taxon>Polyporales</taxon>
        <taxon>Meruliaceae</taxon>
        <taxon>Hermanssonia</taxon>
    </lineage>
</organism>
<keyword evidence="7" id="KW-1185">Reference proteome</keyword>
<protein>
    <submittedName>
        <fullName evidence="6">Uncharacterized protein</fullName>
    </submittedName>
</protein>
<evidence type="ECO:0000256" key="1">
    <source>
        <dbReference type="ARBA" id="ARBA00004273"/>
    </source>
</evidence>
<keyword evidence="5" id="KW-0812">Transmembrane</keyword>
<dbReference type="Pfam" id="PF02238">
    <property type="entry name" value="COX7a"/>
    <property type="match status" value="1"/>
</dbReference>
<dbReference type="AlphaFoldDB" id="A0A4S4KCT4"/>
<evidence type="ECO:0000256" key="5">
    <source>
        <dbReference type="SAM" id="Phobius"/>
    </source>
</evidence>
<dbReference type="Proteomes" id="UP000309038">
    <property type="component" value="Unassembled WGS sequence"/>
</dbReference>
<evidence type="ECO:0000256" key="4">
    <source>
        <dbReference type="ARBA" id="ARBA00023136"/>
    </source>
</evidence>
<keyword evidence="4 5" id="KW-0472">Membrane</keyword>
<evidence type="ECO:0000256" key="2">
    <source>
        <dbReference type="ARBA" id="ARBA00022792"/>
    </source>
</evidence>
<name>A0A4S4KCT4_9APHY</name>
<evidence type="ECO:0000313" key="6">
    <source>
        <dbReference type="EMBL" id="THG95874.1"/>
    </source>
</evidence>